<keyword evidence="5" id="KW-1185">Reference proteome</keyword>
<feature type="compositionally biased region" description="Polar residues" evidence="1">
    <location>
        <begin position="80"/>
        <end position="90"/>
    </location>
</feature>
<feature type="domain" description="DUF6697" evidence="2">
    <location>
        <begin position="368"/>
        <end position="590"/>
    </location>
</feature>
<proteinExistence type="predicted"/>
<feature type="compositionally biased region" description="Basic and acidic residues" evidence="1">
    <location>
        <begin position="70"/>
        <end position="79"/>
    </location>
</feature>
<feature type="region of interest" description="Disordered" evidence="1">
    <location>
        <begin position="1"/>
        <end position="56"/>
    </location>
</feature>
<reference evidence="4 5" key="1">
    <citation type="submission" date="2016-03" db="EMBL/GenBank/DDBJ databases">
        <authorList>
            <person name="Ploux O."/>
        </authorList>
    </citation>
    <scope>NUCLEOTIDE SEQUENCE [LARGE SCALE GENOMIC DNA]</scope>
    <source>
        <strain evidence="4 5">UAMH 11012</strain>
    </source>
</reference>
<feature type="compositionally biased region" description="Basic and acidic residues" evidence="1">
    <location>
        <begin position="106"/>
        <end position="119"/>
    </location>
</feature>
<dbReference type="Proteomes" id="UP000184330">
    <property type="component" value="Unassembled WGS sequence"/>
</dbReference>
<protein>
    <submittedName>
        <fullName evidence="4">Uncharacterized protein</fullName>
    </submittedName>
</protein>
<dbReference type="Pfam" id="PF20411">
    <property type="entry name" value="DUF6697"/>
    <property type="match status" value="1"/>
</dbReference>
<evidence type="ECO:0000256" key="1">
    <source>
        <dbReference type="SAM" id="MobiDB-lite"/>
    </source>
</evidence>
<dbReference type="InterPro" id="IPR046520">
    <property type="entry name" value="DUF6697"/>
</dbReference>
<accession>A0A1L7XBW1</accession>
<dbReference type="InterPro" id="IPR057501">
    <property type="entry name" value="DeUb_enz_PH"/>
</dbReference>
<evidence type="ECO:0000259" key="2">
    <source>
        <dbReference type="Pfam" id="PF20411"/>
    </source>
</evidence>
<feature type="region of interest" description="Disordered" evidence="1">
    <location>
        <begin position="282"/>
        <end position="322"/>
    </location>
</feature>
<evidence type="ECO:0000313" key="5">
    <source>
        <dbReference type="Proteomes" id="UP000184330"/>
    </source>
</evidence>
<evidence type="ECO:0000259" key="3">
    <source>
        <dbReference type="Pfam" id="PF25424"/>
    </source>
</evidence>
<sequence length="597" mass="67139">MTEVKRELESPTPSPSPRQKRPRISSSNILSDRENSSSSNQAPLRTSSHPDLTSINATIAKLEAELAELRQQQQDDRAHTQSALDVQNSRIEGLERNPTGQVVLDRSSESPRPTADHLNVHGGEPKSNVGTPNKPDLHGATPPAPSPSIPPRNIKTYFLRQLFSREKSWLAHSDNQTWSMRHGTAKNILKIFDENGTSVTALLPNSVNFLEWNRKGHKVIIHKHRDRNVSTALELCVELSSAVQCKKFIRAMKTKCKIKSIPKGLNYMNNAFDTISKTVKHRYRTRSSEQSTRPTEVQADDVPLGRANPARKSANNPSAFEADDGLSVMQNSNIILYDGMPMPTLVQNLPSLEVPELPDNPNEELPYNFLKKVLGGSTIGNGSYAVSAKKVRGAEAPLFPNVKLWTVLNRTCDPLLPRFPAHGARVSGFMQYNNNEDPFPLFIRSGVGYRYYGMYKEPRASDTIGSNDMALILRSVKEHHARLLGTQHKNGKSQKTITTLREMWPPVSVGWWDADTRTMIDYNGDLEEEHGEFEVLKRLITEEEAENITPDEILAAFDTPDYELPPSARLCYEYLQCVSYDKSFYDQLVTRKRQDEA</sequence>
<gene>
    <name evidence="4" type="ORF">PAC_12398</name>
</gene>
<dbReference type="AlphaFoldDB" id="A0A1L7XBW1"/>
<name>A0A1L7XBW1_9HELO</name>
<feature type="compositionally biased region" description="Polar residues" evidence="1">
    <location>
        <begin position="24"/>
        <end position="56"/>
    </location>
</feature>
<evidence type="ECO:0000313" key="4">
    <source>
        <dbReference type="EMBL" id="CZR62501.1"/>
    </source>
</evidence>
<feature type="domain" description="Deubiquitinating enzyme PH" evidence="3">
    <location>
        <begin position="159"/>
        <end position="303"/>
    </location>
</feature>
<dbReference type="Pfam" id="PF25424">
    <property type="entry name" value="PH_35"/>
    <property type="match status" value="1"/>
</dbReference>
<dbReference type="OrthoDB" id="5427977at2759"/>
<dbReference type="EMBL" id="FJOG01000021">
    <property type="protein sequence ID" value="CZR62501.1"/>
    <property type="molecule type" value="Genomic_DNA"/>
</dbReference>
<organism evidence="4 5">
    <name type="scientific">Phialocephala subalpina</name>
    <dbReference type="NCBI Taxonomy" id="576137"/>
    <lineage>
        <taxon>Eukaryota</taxon>
        <taxon>Fungi</taxon>
        <taxon>Dikarya</taxon>
        <taxon>Ascomycota</taxon>
        <taxon>Pezizomycotina</taxon>
        <taxon>Leotiomycetes</taxon>
        <taxon>Helotiales</taxon>
        <taxon>Mollisiaceae</taxon>
        <taxon>Phialocephala</taxon>
        <taxon>Phialocephala fortinii species complex</taxon>
    </lineage>
</organism>
<feature type="region of interest" description="Disordered" evidence="1">
    <location>
        <begin position="70"/>
        <end position="152"/>
    </location>
</feature>